<dbReference type="NCBIfam" id="TIGR04256">
    <property type="entry name" value="GxxExxY"/>
    <property type="match status" value="1"/>
</dbReference>
<proteinExistence type="predicted"/>
<evidence type="ECO:0000313" key="2">
    <source>
        <dbReference type="Proteomes" id="UP000830583"/>
    </source>
</evidence>
<dbReference type="RefSeq" id="WP_248436717.1">
    <property type="nucleotide sequence ID" value="NZ_CP096205.1"/>
</dbReference>
<gene>
    <name evidence="1" type="ORF">M0M57_08330</name>
</gene>
<dbReference type="InterPro" id="IPR026350">
    <property type="entry name" value="GxxExxY"/>
</dbReference>
<name>A0ABY4KJV8_9FLAO</name>
<sequence>MPRRKEDAKIMITDEEERIAKIIVNSAYQVHKKLGPGLLEKIYEACLAYELEKAGLKVKRQIDLPIIYDELYFDEGLRLDLYVEESIIIEIKAVDIVNPIWKAQLISHLKLTQNQLGFLINFNVPLIKDGIKRYIYTKNY</sequence>
<protein>
    <submittedName>
        <fullName evidence="1">GxxExxY protein</fullName>
    </submittedName>
</protein>
<organism evidence="1 2">
    <name type="scientific">Flavobacterium azooxidireducens</name>
    <dbReference type="NCBI Taxonomy" id="1871076"/>
    <lineage>
        <taxon>Bacteria</taxon>
        <taxon>Pseudomonadati</taxon>
        <taxon>Bacteroidota</taxon>
        <taxon>Flavobacteriia</taxon>
        <taxon>Flavobacteriales</taxon>
        <taxon>Flavobacteriaceae</taxon>
        <taxon>Flavobacterium</taxon>
    </lineage>
</organism>
<evidence type="ECO:0000313" key="1">
    <source>
        <dbReference type="EMBL" id="UPQ80834.1"/>
    </source>
</evidence>
<accession>A0ABY4KJV8</accession>
<keyword evidence="2" id="KW-1185">Reference proteome</keyword>
<dbReference type="EMBL" id="CP096205">
    <property type="protein sequence ID" value="UPQ80834.1"/>
    <property type="molecule type" value="Genomic_DNA"/>
</dbReference>
<reference evidence="1" key="1">
    <citation type="submission" date="2022-04" db="EMBL/GenBank/DDBJ databases">
        <title>Consumption of N2O by Flavobacterium azooxidireducens sp. nov. isolated from Decomposing Leaf Litter of Phragmites australis (Cav.).</title>
        <authorList>
            <person name="Behrendt U."/>
            <person name="Spanner T."/>
            <person name="Augustin J."/>
            <person name="Horn M.A."/>
            <person name="Kolb S."/>
            <person name="Ulrich A."/>
        </authorList>
    </citation>
    <scope>NUCLEOTIDE SEQUENCE</scope>
    <source>
        <strain evidence="1">IGB 4-14</strain>
    </source>
</reference>
<dbReference type="Pfam" id="PF13366">
    <property type="entry name" value="PDDEXK_3"/>
    <property type="match status" value="1"/>
</dbReference>
<dbReference type="Proteomes" id="UP000830583">
    <property type="component" value="Chromosome"/>
</dbReference>